<reference evidence="1" key="1">
    <citation type="submission" date="2022-11" db="EMBL/GenBank/DDBJ databases">
        <title>Genome Sequence of Nemania bipapillata.</title>
        <authorList>
            <person name="Buettner E."/>
        </authorList>
    </citation>
    <scope>NUCLEOTIDE SEQUENCE</scope>
    <source>
        <strain evidence="1">CP14</strain>
    </source>
</reference>
<gene>
    <name evidence="1" type="ORF">ONZ43_g1142</name>
</gene>
<keyword evidence="2" id="KW-1185">Reference proteome</keyword>
<proteinExistence type="predicted"/>
<accession>A0ACC2J5P4</accession>
<evidence type="ECO:0000313" key="1">
    <source>
        <dbReference type="EMBL" id="KAJ8122732.1"/>
    </source>
</evidence>
<evidence type="ECO:0000313" key="2">
    <source>
        <dbReference type="Proteomes" id="UP001153334"/>
    </source>
</evidence>
<comment type="caution">
    <text evidence="1">The sequence shown here is derived from an EMBL/GenBank/DDBJ whole genome shotgun (WGS) entry which is preliminary data.</text>
</comment>
<dbReference type="Proteomes" id="UP001153334">
    <property type="component" value="Unassembled WGS sequence"/>
</dbReference>
<protein>
    <submittedName>
        <fullName evidence="1">Uncharacterized protein</fullName>
    </submittedName>
</protein>
<organism evidence="1 2">
    <name type="scientific">Nemania bipapillata</name>
    <dbReference type="NCBI Taxonomy" id="110536"/>
    <lineage>
        <taxon>Eukaryota</taxon>
        <taxon>Fungi</taxon>
        <taxon>Dikarya</taxon>
        <taxon>Ascomycota</taxon>
        <taxon>Pezizomycotina</taxon>
        <taxon>Sordariomycetes</taxon>
        <taxon>Xylariomycetidae</taxon>
        <taxon>Xylariales</taxon>
        <taxon>Xylariaceae</taxon>
        <taxon>Nemania</taxon>
    </lineage>
</organism>
<sequence>MYSKTGLMALCAAAAVGEVAAGHGHQHMHANKREIVWAATETVIVTDYVTVTVTEGEEPTIADVPTSIKGHPAHHTHSTESSAAVATSDSSTAVVAESSTAVVVPSTSAAVPTVIPTTMLTAVKPTTTSSKVTSTTSVVQATTTAIPTTSTSVVPTTSSTTAAATTSVVTTSGVKRGLAYNDASLVQEYVNLGGAASWAYNWGDSTADLPSGITYYPMLWSPAAEHSNGWNELAKTAIANGADALLGFNEPDIATQSNMSPADAAAAHIQWMNPLAGQARISSPAVSSSDSPNQGLDWLSQFFTACNGQCKIDFCVTHWYGPGDISGAFTFLDHLTKVSQACPGKPVWVTEFAAESGDVDKFTTEVVHQLETNATYSFVEKYSYFWANVGNLFKSTTELSSYGEIYAGLA</sequence>
<dbReference type="EMBL" id="JAPESX010000182">
    <property type="protein sequence ID" value="KAJ8122732.1"/>
    <property type="molecule type" value="Genomic_DNA"/>
</dbReference>
<name>A0ACC2J5P4_9PEZI</name>